<evidence type="ECO:0000256" key="2">
    <source>
        <dbReference type="ARBA" id="ARBA00022679"/>
    </source>
</evidence>
<dbReference type="Proteomes" id="UP000585258">
    <property type="component" value="Unassembled WGS sequence"/>
</dbReference>
<keyword evidence="1" id="KW-0328">Glycosyltransferase</keyword>
<accession>A0A7X0S9M3</accession>
<dbReference type="RefSeq" id="WP_185163350.1">
    <property type="nucleotide sequence ID" value="NZ_JACKWY010000001.1"/>
</dbReference>
<evidence type="ECO:0000313" key="5">
    <source>
        <dbReference type="EMBL" id="MBB6713544.1"/>
    </source>
</evidence>
<comment type="caution">
    <text evidence="5">The sequence shown here is derived from an EMBL/GenBank/DDBJ whole genome shotgun (WGS) entry which is preliminary data.</text>
</comment>
<dbReference type="Pfam" id="PF13477">
    <property type="entry name" value="Glyco_trans_4_2"/>
    <property type="match status" value="1"/>
</dbReference>
<dbReference type="Pfam" id="PF00534">
    <property type="entry name" value="Glycos_transf_1"/>
    <property type="match status" value="1"/>
</dbReference>
<dbReference type="PANTHER" id="PTHR12526">
    <property type="entry name" value="GLYCOSYLTRANSFERASE"/>
    <property type="match status" value="1"/>
</dbReference>
<gene>
    <name evidence="5" type="ORF">H7E68_02190</name>
</gene>
<evidence type="ECO:0000313" key="6">
    <source>
        <dbReference type="Proteomes" id="UP000585258"/>
    </source>
</evidence>
<dbReference type="Gene3D" id="3.40.50.2000">
    <property type="entry name" value="Glycogen Phosphorylase B"/>
    <property type="match status" value="2"/>
</dbReference>
<feature type="domain" description="Glycosyltransferase subfamily 4-like N-terminal" evidence="4">
    <location>
        <begin position="2"/>
        <end position="129"/>
    </location>
</feature>
<evidence type="ECO:0000259" key="3">
    <source>
        <dbReference type="Pfam" id="PF00534"/>
    </source>
</evidence>
<organism evidence="5 6">
    <name type="scientific">Clostridium gasigenes</name>
    <dbReference type="NCBI Taxonomy" id="94869"/>
    <lineage>
        <taxon>Bacteria</taxon>
        <taxon>Bacillati</taxon>
        <taxon>Bacillota</taxon>
        <taxon>Clostridia</taxon>
        <taxon>Eubacteriales</taxon>
        <taxon>Clostridiaceae</taxon>
        <taxon>Clostridium</taxon>
    </lineage>
</organism>
<proteinExistence type="predicted"/>
<keyword evidence="2 5" id="KW-0808">Transferase</keyword>
<dbReference type="InterPro" id="IPR028098">
    <property type="entry name" value="Glyco_trans_4-like_N"/>
</dbReference>
<reference evidence="5 6" key="1">
    <citation type="submission" date="2020-08" db="EMBL/GenBank/DDBJ databases">
        <title>Clostridia isolated from Swiss meat.</title>
        <authorList>
            <person name="Wambui J."/>
            <person name="Stevens M.J.A."/>
            <person name="Stephan R."/>
        </authorList>
    </citation>
    <scope>NUCLEOTIDE SEQUENCE [LARGE SCALE GENOMIC DNA]</scope>
    <source>
        <strain evidence="5 6">CM001</strain>
    </source>
</reference>
<dbReference type="GO" id="GO:0016757">
    <property type="term" value="F:glycosyltransferase activity"/>
    <property type="evidence" value="ECO:0007669"/>
    <property type="project" value="UniProtKB-KW"/>
</dbReference>
<name>A0A7X0S9M3_9CLOT</name>
<feature type="domain" description="Glycosyl transferase family 1" evidence="3">
    <location>
        <begin position="161"/>
        <end position="320"/>
    </location>
</feature>
<protein>
    <submittedName>
        <fullName evidence="5">Glycosyltransferase family 4 protein</fullName>
    </submittedName>
</protein>
<dbReference type="InterPro" id="IPR001296">
    <property type="entry name" value="Glyco_trans_1"/>
</dbReference>
<evidence type="ECO:0000256" key="1">
    <source>
        <dbReference type="ARBA" id="ARBA00022676"/>
    </source>
</evidence>
<dbReference type="CDD" id="cd03801">
    <property type="entry name" value="GT4_PimA-like"/>
    <property type="match status" value="1"/>
</dbReference>
<dbReference type="EMBL" id="JACKWY010000001">
    <property type="protein sequence ID" value="MBB6713544.1"/>
    <property type="molecule type" value="Genomic_DNA"/>
</dbReference>
<dbReference type="PANTHER" id="PTHR12526:SF629">
    <property type="entry name" value="TEICHURONIC ACID BIOSYNTHESIS GLYCOSYLTRANSFERASE TUAH-RELATED"/>
    <property type="match status" value="1"/>
</dbReference>
<evidence type="ECO:0000259" key="4">
    <source>
        <dbReference type="Pfam" id="PF13477"/>
    </source>
</evidence>
<sequence>MKICYIANASSQHTWKWANYFISRGDDVHIISHEPYDLKGATVHYINFSLKEFFKYKKIVHRKIDEIAPDVLHAHQFNDCGLYGVTYKQLPAIVSAWGSDILLTPQKNWIMKSLVKYIIKNSSVITSDTLEVTRKIVEFGGNKDNIYTFPMGIESEILQYKNSIDITNEGLTILSNRRLEKLYNVDIIIKGFKLAVNEYPNLNLIIAATGVEESYLKKLTIELDLDSKIEFTGRYNQEELGSILKKSDVFISIPSSDGTSVSLLEAMGCGLYPILCDLPANREWIKNNKNGIIINNINENNVKDAILKCATNKSYLEKQSKVNINIIKEKALWKNNIKVVEEIYKRIGGSVE</sequence>
<dbReference type="SUPFAM" id="SSF53756">
    <property type="entry name" value="UDP-Glycosyltransferase/glycogen phosphorylase"/>
    <property type="match status" value="1"/>
</dbReference>
<dbReference type="AlphaFoldDB" id="A0A7X0S9M3"/>